<sequence>MTACCTRKDDIDIEYCKFFKEARVAEFSPAVEIPLTLPQGNGNEHKWMKKSIFWELKYWGTHLIRHNLDIKHIKKNVFDNIFNTIMDTKENCLNAWKDLKIICNWPNLELDKKRANVMPKAVYTLMKGQKRKICVIGFVVLSFQTDSILDHARCQQATRIGK</sequence>
<accession>A0AAE1T6Q6</accession>
<proteinExistence type="predicted"/>
<gene>
    <name evidence="1" type="ORF">Sango_2828500</name>
</gene>
<evidence type="ECO:0000313" key="1">
    <source>
        <dbReference type="EMBL" id="KAK4382905.1"/>
    </source>
</evidence>
<dbReference type="PANTHER" id="PTHR10775:SF182">
    <property type="entry name" value="TRANSPOSON, EN_SPM-LIKE, TRANSPOSASE-ASSOCIATED DOMAIN PROTEIN-RELATED"/>
    <property type="match status" value="1"/>
</dbReference>
<protein>
    <submittedName>
        <fullName evidence="1">Uncharacterized protein</fullName>
    </submittedName>
</protein>
<dbReference type="EMBL" id="JACGWL010000631">
    <property type="protein sequence ID" value="KAK4382905.1"/>
    <property type="molecule type" value="Genomic_DNA"/>
</dbReference>
<dbReference type="AlphaFoldDB" id="A0AAE1T6Q6"/>
<comment type="caution">
    <text evidence="1">The sequence shown here is derived from an EMBL/GenBank/DDBJ whole genome shotgun (WGS) entry which is preliminary data.</text>
</comment>
<dbReference type="Proteomes" id="UP001289374">
    <property type="component" value="Unassembled WGS sequence"/>
</dbReference>
<evidence type="ECO:0000313" key="2">
    <source>
        <dbReference type="Proteomes" id="UP001289374"/>
    </source>
</evidence>
<name>A0AAE1T6Q6_9LAMI</name>
<reference evidence="1" key="2">
    <citation type="journal article" date="2024" name="Plant">
        <title>Genomic evolution and insights into agronomic trait innovations of Sesamum species.</title>
        <authorList>
            <person name="Miao H."/>
            <person name="Wang L."/>
            <person name="Qu L."/>
            <person name="Liu H."/>
            <person name="Sun Y."/>
            <person name="Le M."/>
            <person name="Wang Q."/>
            <person name="Wei S."/>
            <person name="Zheng Y."/>
            <person name="Lin W."/>
            <person name="Duan Y."/>
            <person name="Cao H."/>
            <person name="Xiong S."/>
            <person name="Wang X."/>
            <person name="Wei L."/>
            <person name="Li C."/>
            <person name="Ma Q."/>
            <person name="Ju M."/>
            <person name="Zhao R."/>
            <person name="Li G."/>
            <person name="Mu C."/>
            <person name="Tian Q."/>
            <person name="Mei H."/>
            <person name="Zhang T."/>
            <person name="Gao T."/>
            <person name="Zhang H."/>
        </authorList>
    </citation>
    <scope>NUCLEOTIDE SEQUENCE</scope>
    <source>
        <strain evidence="1">K16</strain>
    </source>
</reference>
<reference evidence="1" key="1">
    <citation type="submission" date="2020-06" db="EMBL/GenBank/DDBJ databases">
        <authorList>
            <person name="Li T."/>
            <person name="Hu X."/>
            <person name="Zhang T."/>
            <person name="Song X."/>
            <person name="Zhang H."/>
            <person name="Dai N."/>
            <person name="Sheng W."/>
            <person name="Hou X."/>
            <person name="Wei L."/>
        </authorList>
    </citation>
    <scope>NUCLEOTIDE SEQUENCE</scope>
    <source>
        <strain evidence="1">K16</strain>
        <tissue evidence="1">Leaf</tissue>
    </source>
</reference>
<organism evidence="1 2">
    <name type="scientific">Sesamum angolense</name>
    <dbReference type="NCBI Taxonomy" id="2727404"/>
    <lineage>
        <taxon>Eukaryota</taxon>
        <taxon>Viridiplantae</taxon>
        <taxon>Streptophyta</taxon>
        <taxon>Embryophyta</taxon>
        <taxon>Tracheophyta</taxon>
        <taxon>Spermatophyta</taxon>
        <taxon>Magnoliopsida</taxon>
        <taxon>eudicotyledons</taxon>
        <taxon>Gunneridae</taxon>
        <taxon>Pentapetalae</taxon>
        <taxon>asterids</taxon>
        <taxon>lamiids</taxon>
        <taxon>Lamiales</taxon>
        <taxon>Pedaliaceae</taxon>
        <taxon>Sesamum</taxon>
    </lineage>
</organism>
<keyword evidence="2" id="KW-1185">Reference proteome</keyword>
<dbReference type="PANTHER" id="PTHR10775">
    <property type="entry name" value="OS08G0208400 PROTEIN"/>
    <property type="match status" value="1"/>
</dbReference>